<protein>
    <submittedName>
        <fullName evidence="3">Type I phosphodiesterase / nucleotide pyrophosphatase</fullName>
    </submittedName>
</protein>
<dbReference type="EMBL" id="FNFO01000012">
    <property type="protein sequence ID" value="SDM33976.1"/>
    <property type="molecule type" value="Genomic_DNA"/>
</dbReference>
<keyword evidence="4" id="KW-1185">Reference proteome</keyword>
<keyword evidence="1" id="KW-0732">Signal</keyword>
<organism evidence="3 4">
    <name type="scientific">Catalinimonas alkaloidigena</name>
    <dbReference type="NCBI Taxonomy" id="1075417"/>
    <lineage>
        <taxon>Bacteria</taxon>
        <taxon>Pseudomonadati</taxon>
        <taxon>Bacteroidota</taxon>
        <taxon>Cytophagia</taxon>
        <taxon>Cytophagales</taxon>
        <taxon>Catalimonadaceae</taxon>
        <taxon>Catalinimonas</taxon>
    </lineage>
</organism>
<dbReference type="GO" id="GO:0003824">
    <property type="term" value="F:catalytic activity"/>
    <property type="evidence" value="ECO:0007669"/>
    <property type="project" value="InterPro"/>
</dbReference>
<gene>
    <name evidence="3" type="ORF">SAMN05421823_112138</name>
</gene>
<dbReference type="OrthoDB" id="9791578at2"/>
<accession>A0A1G9SEP9</accession>
<dbReference type="GO" id="GO:0046872">
    <property type="term" value="F:metal ion binding"/>
    <property type="evidence" value="ECO:0007669"/>
    <property type="project" value="InterPro"/>
</dbReference>
<evidence type="ECO:0000259" key="2">
    <source>
        <dbReference type="Pfam" id="PF01676"/>
    </source>
</evidence>
<dbReference type="Pfam" id="PF01676">
    <property type="entry name" value="Metalloenzyme"/>
    <property type="match status" value="1"/>
</dbReference>
<dbReference type="Gene3D" id="3.40.720.10">
    <property type="entry name" value="Alkaline Phosphatase, subunit A"/>
    <property type="match status" value="1"/>
</dbReference>
<feature type="signal peptide" evidence="1">
    <location>
        <begin position="1"/>
        <end position="19"/>
    </location>
</feature>
<dbReference type="SUPFAM" id="SSF53649">
    <property type="entry name" value="Alkaline phosphatase-like"/>
    <property type="match status" value="1"/>
</dbReference>
<name>A0A1G9SEP9_9BACT</name>
<sequence length="355" mass="40255">MTRSLALLLLLFLSGPLFSQHKTQNVVLITLDGMRWQEVFGGAVDSLMLNREFVEDTAGLYAQFSAATPAQRREKLMPWFWSTLQQKGQLYGNRWLGNQVNVSNKHWFSYPGYNEILTGFADPRIHSNDKVENPNVTVLEWLNQQPDFRGKVAAFGSWDVFPYIVNEKRSGVPVNAGFETATGSGLSDKERFLNELQPEIPSPWGSVRLDAFTHHYALEYMKRQHPRVVYIAYGETDDFAHGGHYDQYLRSAQRTDAFIKALWDYVQSDPFYAGNTTFLITTDHGRGSTRDGWKHHGTDHPGADAIWFAMIGPDTPAKGEMKTQGQWWQNQFASTLASLLGKQYSNKQAVGKPIP</sequence>
<feature type="domain" description="Metalloenzyme" evidence="2">
    <location>
        <begin position="192"/>
        <end position="316"/>
    </location>
</feature>
<dbReference type="AlphaFoldDB" id="A0A1G9SEP9"/>
<dbReference type="RefSeq" id="WP_089687220.1">
    <property type="nucleotide sequence ID" value="NZ_FNFO01000012.1"/>
</dbReference>
<evidence type="ECO:0000313" key="4">
    <source>
        <dbReference type="Proteomes" id="UP000198510"/>
    </source>
</evidence>
<dbReference type="InterPro" id="IPR006124">
    <property type="entry name" value="Metalloenzyme"/>
</dbReference>
<evidence type="ECO:0000313" key="3">
    <source>
        <dbReference type="EMBL" id="SDM33976.1"/>
    </source>
</evidence>
<reference evidence="3 4" key="1">
    <citation type="submission" date="2016-10" db="EMBL/GenBank/DDBJ databases">
        <authorList>
            <person name="de Groot N.N."/>
        </authorList>
    </citation>
    <scope>NUCLEOTIDE SEQUENCE [LARGE SCALE GENOMIC DNA]</scope>
    <source>
        <strain evidence="3 4">DSM 25186</strain>
    </source>
</reference>
<feature type="chain" id="PRO_5011586470" evidence="1">
    <location>
        <begin position="20"/>
        <end position="355"/>
    </location>
</feature>
<dbReference type="STRING" id="1075417.SAMN05421823_112138"/>
<dbReference type="InterPro" id="IPR017850">
    <property type="entry name" value="Alkaline_phosphatase_core_sf"/>
</dbReference>
<dbReference type="Proteomes" id="UP000198510">
    <property type="component" value="Unassembled WGS sequence"/>
</dbReference>
<evidence type="ECO:0000256" key="1">
    <source>
        <dbReference type="SAM" id="SignalP"/>
    </source>
</evidence>
<proteinExistence type="predicted"/>